<reference evidence="1 2" key="1">
    <citation type="submission" date="2019-09" db="EMBL/GenBank/DDBJ databases">
        <title>Paraburkholderia podalyriae sp. nov., A South African Podalyria-associated rhizobium.</title>
        <authorList>
            <person name="Mavima L."/>
            <person name="Beukes C.W."/>
            <person name="Palmer M."/>
            <person name="De Meyer S.E."/>
            <person name="James E.K."/>
            <person name="Maluk M."/>
            <person name="Avontuur J.R."/>
            <person name="Chan W.Y."/>
            <person name="Venter S.N."/>
            <person name="Steenkamp E.T."/>
        </authorList>
    </citation>
    <scope>NUCLEOTIDE SEQUENCE [LARGE SCALE GENOMIC DNA]</scope>
    <source>
        <strain evidence="1 2">WC7.3b</strain>
    </source>
</reference>
<dbReference type="EMBL" id="VZQQ01000014">
    <property type="protein sequence ID" value="MBC8748526.1"/>
    <property type="molecule type" value="Genomic_DNA"/>
</dbReference>
<proteinExistence type="predicted"/>
<accession>A0ABR7PQI4</accession>
<organism evidence="1 2">
    <name type="scientific">Paraburkholderia podalyriae</name>
    <dbReference type="NCBI Taxonomy" id="1938811"/>
    <lineage>
        <taxon>Bacteria</taxon>
        <taxon>Pseudomonadati</taxon>
        <taxon>Pseudomonadota</taxon>
        <taxon>Betaproteobacteria</taxon>
        <taxon>Burkholderiales</taxon>
        <taxon>Burkholderiaceae</taxon>
        <taxon>Paraburkholderia</taxon>
    </lineage>
</organism>
<sequence length="176" mass="19634">MTATNSRGDMLLIDILDAIEGREKRMATIHEAAHLVILRRFGGIGHAYVWRNTSGNREEKAWRGVCSIVATPGQIDWSHLPVRVRPKKSTKWRVFVGLAGVAAECMANDVNGDAADGLFNFVNFEDEGEISGSDRDLIGGHVSWHMCKRMIAMLREHWSEIEQEAQMLDECSDAPA</sequence>
<dbReference type="Proteomes" id="UP000736373">
    <property type="component" value="Unassembled WGS sequence"/>
</dbReference>
<dbReference type="RefSeq" id="WP_187635583.1">
    <property type="nucleotide sequence ID" value="NZ_VZQQ01000014.1"/>
</dbReference>
<comment type="caution">
    <text evidence="1">The sequence shown here is derived from an EMBL/GenBank/DDBJ whole genome shotgun (WGS) entry which is preliminary data.</text>
</comment>
<keyword evidence="2" id="KW-1185">Reference proteome</keyword>
<gene>
    <name evidence="1" type="ORF">F6X42_18510</name>
</gene>
<protein>
    <submittedName>
        <fullName evidence="1">Uncharacterized protein</fullName>
    </submittedName>
</protein>
<evidence type="ECO:0000313" key="1">
    <source>
        <dbReference type="EMBL" id="MBC8748526.1"/>
    </source>
</evidence>
<evidence type="ECO:0000313" key="2">
    <source>
        <dbReference type="Proteomes" id="UP000736373"/>
    </source>
</evidence>
<name>A0ABR7PQI4_9BURK</name>